<dbReference type="AlphaFoldDB" id="A0AAV3SXL6"/>
<evidence type="ECO:0000313" key="2">
    <source>
        <dbReference type="EMBL" id="GAA0643558.1"/>
    </source>
</evidence>
<feature type="coiled-coil region" evidence="1">
    <location>
        <begin position="10"/>
        <end position="51"/>
    </location>
</feature>
<dbReference type="Pfam" id="PF19111">
    <property type="entry name" value="DUF5798"/>
    <property type="match status" value="1"/>
</dbReference>
<gene>
    <name evidence="2" type="ORF">GCM10009019_01670</name>
</gene>
<accession>A0AAV3SXL6</accession>
<dbReference type="RefSeq" id="WP_227262108.1">
    <property type="nucleotide sequence ID" value="NZ_BAAADU010000002.1"/>
</dbReference>
<evidence type="ECO:0000256" key="1">
    <source>
        <dbReference type="SAM" id="Coils"/>
    </source>
</evidence>
<proteinExistence type="predicted"/>
<name>A0AAV3SXL6_9EURY</name>
<sequence length="79" mass="8514">MGLGGTAKKVQKLADVADSLQARVKSIREDVEQTQETVIDTNERVEALEREVARQGEVLDAIATELDVDTGESDGDDNA</sequence>
<protein>
    <submittedName>
        <fullName evidence="2">Uncharacterized protein</fullName>
    </submittedName>
</protein>
<reference evidence="2 3" key="1">
    <citation type="journal article" date="2019" name="Int. J. Syst. Evol. Microbiol.">
        <title>The Global Catalogue of Microorganisms (GCM) 10K type strain sequencing project: providing services to taxonomists for standard genome sequencing and annotation.</title>
        <authorList>
            <consortium name="The Broad Institute Genomics Platform"/>
            <consortium name="The Broad Institute Genome Sequencing Center for Infectious Disease"/>
            <person name="Wu L."/>
            <person name="Ma J."/>
        </authorList>
    </citation>
    <scope>NUCLEOTIDE SEQUENCE [LARGE SCALE GENOMIC DNA]</scope>
    <source>
        <strain evidence="2 3">JCM 16327</strain>
    </source>
</reference>
<comment type="caution">
    <text evidence="2">The sequence shown here is derived from an EMBL/GenBank/DDBJ whole genome shotgun (WGS) entry which is preliminary data.</text>
</comment>
<dbReference type="GeneID" id="68572721"/>
<evidence type="ECO:0000313" key="3">
    <source>
        <dbReference type="Proteomes" id="UP001500194"/>
    </source>
</evidence>
<dbReference type="Gene3D" id="1.20.1480.30">
    <property type="entry name" value="Designed four-helix bundle protein"/>
    <property type="match status" value="1"/>
</dbReference>
<organism evidence="2 3">
    <name type="scientific">Salarchaeum japonicum</name>
    <dbReference type="NCBI Taxonomy" id="555573"/>
    <lineage>
        <taxon>Archaea</taxon>
        <taxon>Methanobacteriati</taxon>
        <taxon>Methanobacteriota</taxon>
        <taxon>Stenosarchaea group</taxon>
        <taxon>Halobacteria</taxon>
        <taxon>Halobacteriales</taxon>
        <taxon>Halobacteriaceae</taxon>
    </lineage>
</organism>
<dbReference type="Proteomes" id="UP001500194">
    <property type="component" value="Unassembled WGS sequence"/>
</dbReference>
<keyword evidence="1" id="KW-0175">Coiled coil</keyword>
<dbReference type="InterPro" id="IPR043816">
    <property type="entry name" value="DUF5798"/>
</dbReference>
<keyword evidence="3" id="KW-1185">Reference proteome</keyword>
<dbReference type="EMBL" id="BAAADU010000002">
    <property type="protein sequence ID" value="GAA0643558.1"/>
    <property type="molecule type" value="Genomic_DNA"/>
</dbReference>